<evidence type="ECO:0000313" key="4">
    <source>
        <dbReference type="EMBL" id="NKY59817.1"/>
    </source>
</evidence>
<evidence type="ECO:0000259" key="3">
    <source>
        <dbReference type="Pfam" id="PF00823"/>
    </source>
</evidence>
<dbReference type="EMBL" id="JAAXOT010000018">
    <property type="protein sequence ID" value="NKY59817.1"/>
    <property type="molecule type" value="Genomic_DNA"/>
</dbReference>
<dbReference type="Gene3D" id="1.20.1260.20">
    <property type="entry name" value="PPE superfamily"/>
    <property type="match status" value="1"/>
</dbReference>
<dbReference type="InterPro" id="IPR038332">
    <property type="entry name" value="PPE_sf"/>
</dbReference>
<dbReference type="RefSeq" id="WP_062976895.1">
    <property type="nucleotide sequence ID" value="NZ_JAAXOT010000018.1"/>
</dbReference>
<keyword evidence="5" id="KW-1185">Reference proteome</keyword>
<comment type="caution">
    <text evidence="4">The sequence shown here is derived from an EMBL/GenBank/DDBJ whole genome shotgun (WGS) entry which is preliminary data.</text>
</comment>
<accession>A0A846YL10</accession>
<sequence>MALNVDLGELVTVAGRAAEMARTTGAALPREWVLPAGADPISAEAVPRLNAQAAGLFNGVINVLNEVQKLSHNVGAAAVDYAATDAESARTLAGLGGGHDVTNPVPEVEQLGYRRVPEPLSSMTSTTGDPLVFAQQLHSGPGPEPARRFADSVRAFNADTVITARGDMDSAASALQHWTPVGSGVAEKLTKYRGWLDEIGTGLTLLADSAATYGDSFATAKAKHPTPEEIIAARKELARSMRAKDEIGVQAALAKFQEHNTRSAETVGAYAAETGASGAADGSAAGQGGAADSSGLAQMLPALMSMMGAGMNGLPLTEEVSDDYYDDYYDDYGVGDYGVPSLGPPGGSSPSVGVPSPADVESQAVGVMPVSAGIGMGTGAGLGSAPRVPVMESASPSSSSNSPYGRSGMPYMPMMPMAPGAGGAGGGGNERNRVVAWHPDRLMYVDDTPHTEQVIGERPTIAPTVTSPTPPPPNQAPARSGGTA</sequence>
<feature type="domain" description="PPE" evidence="3">
    <location>
        <begin position="132"/>
        <end position="273"/>
    </location>
</feature>
<dbReference type="Pfam" id="PF00823">
    <property type="entry name" value="PPE"/>
    <property type="match status" value="1"/>
</dbReference>
<evidence type="ECO:0000313" key="5">
    <source>
        <dbReference type="Proteomes" id="UP000570678"/>
    </source>
</evidence>
<comment type="similarity">
    <text evidence="1">Belongs to the mycobacterial PPE family.</text>
</comment>
<proteinExistence type="inferred from homology"/>
<organism evidence="4 5">
    <name type="scientific">Nocardia flavorosea</name>
    <dbReference type="NCBI Taxonomy" id="53429"/>
    <lineage>
        <taxon>Bacteria</taxon>
        <taxon>Bacillati</taxon>
        <taxon>Actinomycetota</taxon>
        <taxon>Actinomycetes</taxon>
        <taxon>Mycobacteriales</taxon>
        <taxon>Nocardiaceae</taxon>
        <taxon>Nocardia</taxon>
    </lineage>
</organism>
<dbReference type="SUPFAM" id="SSF140459">
    <property type="entry name" value="PE/PPE dimer-like"/>
    <property type="match status" value="1"/>
</dbReference>
<dbReference type="Proteomes" id="UP000570678">
    <property type="component" value="Unassembled WGS sequence"/>
</dbReference>
<protein>
    <submittedName>
        <fullName evidence="4">PPE domain-containing protein</fullName>
    </submittedName>
</protein>
<dbReference type="AlphaFoldDB" id="A0A846YL10"/>
<name>A0A846YL10_9NOCA</name>
<dbReference type="InterPro" id="IPR000030">
    <property type="entry name" value="PPE_dom"/>
</dbReference>
<reference evidence="4 5" key="1">
    <citation type="submission" date="2020-04" db="EMBL/GenBank/DDBJ databases">
        <title>MicrobeNet Type strains.</title>
        <authorList>
            <person name="Nicholson A.C."/>
        </authorList>
    </citation>
    <scope>NUCLEOTIDE SEQUENCE [LARGE SCALE GENOMIC DNA]</scope>
    <source>
        <strain evidence="4 5">JCM 3332</strain>
    </source>
</reference>
<feature type="region of interest" description="Disordered" evidence="2">
    <location>
        <begin position="454"/>
        <end position="484"/>
    </location>
</feature>
<evidence type="ECO:0000256" key="2">
    <source>
        <dbReference type="SAM" id="MobiDB-lite"/>
    </source>
</evidence>
<gene>
    <name evidence="4" type="ORF">HGA15_27445</name>
</gene>
<evidence type="ECO:0000256" key="1">
    <source>
        <dbReference type="ARBA" id="ARBA00010652"/>
    </source>
</evidence>